<sequence>ILAESDLMVAELEKRYPFSIEEKK</sequence>
<organism evidence="1">
    <name type="scientific">marine sediment metagenome</name>
    <dbReference type="NCBI Taxonomy" id="412755"/>
    <lineage>
        <taxon>unclassified sequences</taxon>
        <taxon>metagenomes</taxon>
        <taxon>ecological metagenomes</taxon>
    </lineage>
</organism>
<reference evidence="1" key="1">
    <citation type="journal article" date="2015" name="Nature">
        <title>Complex archaea that bridge the gap between prokaryotes and eukaryotes.</title>
        <authorList>
            <person name="Spang A."/>
            <person name="Saw J.H."/>
            <person name="Jorgensen S.L."/>
            <person name="Zaremba-Niedzwiedzka K."/>
            <person name="Martijn J."/>
            <person name="Lind A.E."/>
            <person name="van Eijk R."/>
            <person name="Schleper C."/>
            <person name="Guy L."/>
            <person name="Ettema T.J."/>
        </authorList>
    </citation>
    <scope>NUCLEOTIDE SEQUENCE</scope>
</reference>
<proteinExistence type="predicted"/>
<dbReference type="EMBL" id="LAZR01025212">
    <property type="protein sequence ID" value="KKL72636.1"/>
    <property type="molecule type" value="Genomic_DNA"/>
</dbReference>
<gene>
    <name evidence="1" type="ORF">LCGC14_2082970</name>
</gene>
<dbReference type="AlphaFoldDB" id="A0A0F9F2A3"/>
<protein>
    <submittedName>
        <fullName evidence="1">Uncharacterized protein</fullName>
    </submittedName>
</protein>
<feature type="non-terminal residue" evidence="1">
    <location>
        <position position="1"/>
    </location>
</feature>
<evidence type="ECO:0000313" key="1">
    <source>
        <dbReference type="EMBL" id="KKL72636.1"/>
    </source>
</evidence>
<accession>A0A0F9F2A3</accession>
<name>A0A0F9F2A3_9ZZZZ</name>
<comment type="caution">
    <text evidence="1">The sequence shown here is derived from an EMBL/GenBank/DDBJ whole genome shotgun (WGS) entry which is preliminary data.</text>
</comment>